<dbReference type="AlphaFoldDB" id="A0AA92TVJ5"/>
<evidence type="ECO:0000313" key="2">
    <source>
        <dbReference type="Proteomes" id="UP000283785"/>
    </source>
</evidence>
<dbReference type="Proteomes" id="UP000283785">
    <property type="component" value="Unassembled WGS sequence"/>
</dbReference>
<organism evidence="1 2">
    <name type="scientific">Segatella copri</name>
    <dbReference type="NCBI Taxonomy" id="165179"/>
    <lineage>
        <taxon>Bacteria</taxon>
        <taxon>Pseudomonadati</taxon>
        <taxon>Bacteroidota</taxon>
        <taxon>Bacteroidia</taxon>
        <taxon>Bacteroidales</taxon>
        <taxon>Prevotellaceae</taxon>
        <taxon>Segatella</taxon>
    </lineage>
</organism>
<reference evidence="1 2" key="1">
    <citation type="submission" date="2018-08" db="EMBL/GenBank/DDBJ databases">
        <title>A genome reference for cultivated species of the human gut microbiota.</title>
        <authorList>
            <person name="Zou Y."/>
            <person name="Xue W."/>
            <person name="Luo G."/>
        </authorList>
    </citation>
    <scope>NUCLEOTIDE SEQUENCE [LARGE SCALE GENOMIC DNA]</scope>
    <source>
        <strain evidence="1 2">AF12-50</strain>
    </source>
</reference>
<protein>
    <submittedName>
        <fullName evidence="1">Uncharacterized protein</fullName>
    </submittedName>
</protein>
<dbReference type="EMBL" id="QSAG01000049">
    <property type="protein sequence ID" value="RGW39848.1"/>
    <property type="molecule type" value="Genomic_DNA"/>
</dbReference>
<comment type="caution">
    <text evidence="1">The sequence shown here is derived from an EMBL/GenBank/DDBJ whole genome shotgun (WGS) entry which is preliminary data.</text>
</comment>
<evidence type="ECO:0000313" key="1">
    <source>
        <dbReference type="EMBL" id="RGW39848.1"/>
    </source>
</evidence>
<proteinExistence type="predicted"/>
<accession>A0AA92TVJ5</accession>
<sequence length="142" mass="16878">MKNEDKKVPDAPKRLWVQTNSLIHDSGLMSVGNVSYEEYWIGHKNKKPKDLYPWCLENEVEYISLSQSWHKAKEVPEHLHTFIIGVSKDFTHPVLIDFKKCMLHKIGDDFNLSNKMKWNVIIRKQFRFAYWAYIKDLVPTIE</sequence>
<gene>
    <name evidence="1" type="ORF">DWV76_15120</name>
</gene>
<dbReference type="RefSeq" id="WP_147347054.1">
    <property type="nucleotide sequence ID" value="NZ_QSAG01000049.1"/>
</dbReference>
<name>A0AA92TVJ5_9BACT</name>